<gene>
    <name evidence="1" type="ORF">CCMP2556_LOCUS50239</name>
</gene>
<comment type="caution">
    <text evidence="1">The sequence shown here is derived from an EMBL/GenBank/DDBJ whole genome shotgun (WGS) entry which is preliminary data.</text>
</comment>
<sequence>MAATCFNGSWTKNALKIVVSSYDVGQRPSQEKLETYGNMDKALEAIFKTKEDISRFVQWVDSKFPAESGVCYITDESLNSSGGVYLRPFHLVFNPSAGVKGFAETDVITQLCQLILCHGFRTDANEGGVEKLSICAMPMAFGCQPVFRMSSEELFPETPTMVAPMNVFMVKGWTRSYCAVVCMVAAYQLPELAAALPKDVQKSLCTIHGAVSMLPTDDPSMILLKNRGITMSSAVRRRPNCFNLLFQLQLSKRMHREDVAGLEAWSSASELAEAYQLGKMESGAAVQLMQNVDTEVVEILSEHVKKWSMGRFLTHDPICQGLFNRDYTAGVGVLLPWASELTNTPQSLKLMCQRMEADYSQTRPKLRKTWTFNTVEQLQKQCTAFCACMKAFRSRFPESFAIAEEETLIKSFLARHADAEIDLLVEQTVPPVDIARIGIFRVPMAKHAEKVEKDKVEAADKAAEMVASATLQDRETKLQGDLDAMAKFIEDAKTFANKQGAMDIKYLQERYQKGKVFVTDFMNKAHRCPGLPLSQAHADLLQHQRDAERNDRLTIMVLDASLWPRRPLHLDEAIEVAKTISNGDAAAVLFVLLPLAHGSTDKETVMKNKRILEDKVLSVLEFQEVTLTFSDSQHAGDRRRRSQSCLLAVSPIHKNFAFIKSKAYLGTIGPVARARVMDLWTDDDARVCSPPGRAQQRGAEATKQVLQGLVDGLERDHANASVYVVDLMPSRYGEWSRAVWSMQLEKLKGTAQSDFDWHFVGYMTPEDGGSDDWTSYIGSQIHQDYWDTCDDAGPPTRPQAAFTGTPPTMELCTIGENNAVVLPDAMLAGLASSGESLLAKVKAFNHSHDTAILTNFRSPSSTPQTPSRPGRGVARTMAQPVFDSPNAPMNLSQMGVPVQLLPLEDFHSTIELVSHCGHPVHNQLRVCIAKDLTIWLLNEGDAPLEVESGELFGYNIGSFTEKGIGVARTSVRDAIPFIVEADHTMMAFVDSDGKKTGRQRQAVPLHSGAQGQGQCF</sequence>
<keyword evidence="2" id="KW-1185">Reference proteome</keyword>
<protein>
    <submittedName>
        <fullName evidence="1">Uncharacterized protein</fullName>
    </submittedName>
</protein>
<evidence type="ECO:0000313" key="1">
    <source>
        <dbReference type="EMBL" id="CAK9107681.1"/>
    </source>
</evidence>
<reference evidence="1 2" key="1">
    <citation type="submission" date="2024-02" db="EMBL/GenBank/DDBJ databases">
        <authorList>
            <person name="Chen Y."/>
            <person name="Shah S."/>
            <person name="Dougan E. K."/>
            <person name="Thang M."/>
            <person name="Chan C."/>
        </authorList>
    </citation>
    <scope>NUCLEOTIDE SEQUENCE [LARGE SCALE GENOMIC DNA]</scope>
</reference>
<proteinExistence type="predicted"/>
<dbReference type="EMBL" id="CAXAMN010027025">
    <property type="protein sequence ID" value="CAK9107681.1"/>
    <property type="molecule type" value="Genomic_DNA"/>
</dbReference>
<accession>A0ABP0S5S0</accession>
<organism evidence="1 2">
    <name type="scientific">Durusdinium trenchii</name>
    <dbReference type="NCBI Taxonomy" id="1381693"/>
    <lineage>
        <taxon>Eukaryota</taxon>
        <taxon>Sar</taxon>
        <taxon>Alveolata</taxon>
        <taxon>Dinophyceae</taxon>
        <taxon>Suessiales</taxon>
        <taxon>Symbiodiniaceae</taxon>
        <taxon>Durusdinium</taxon>
    </lineage>
</organism>
<name>A0ABP0S5S0_9DINO</name>
<evidence type="ECO:0000313" key="2">
    <source>
        <dbReference type="Proteomes" id="UP001642484"/>
    </source>
</evidence>
<dbReference type="Proteomes" id="UP001642484">
    <property type="component" value="Unassembled WGS sequence"/>
</dbReference>